<dbReference type="CDD" id="cd24073">
    <property type="entry name" value="ASKHA_ATPase_ROK_CYANR"/>
    <property type="match status" value="1"/>
</dbReference>
<dbReference type="InterPro" id="IPR036390">
    <property type="entry name" value="WH_DNA-bd_sf"/>
</dbReference>
<keyword evidence="2" id="KW-0418">Kinase</keyword>
<dbReference type="InterPro" id="IPR043129">
    <property type="entry name" value="ATPase_NBD"/>
</dbReference>
<proteinExistence type="inferred from homology"/>
<dbReference type="SUPFAM" id="SSF46785">
    <property type="entry name" value="Winged helix' DNA-binding domain"/>
    <property type="match status" value="1"/>
</dbReference>
<dbReference type="Proteomes" id="UP000184074">
    <property type="component" value="Unassembled WGS sequence"/>
</dbReference>
<dbReference type="InterPro" id="IPR036388">
    <property type="entry name" value="WH-like_DNA-bd_sf"/>
</dbReference>
<reference evidence="2 3" key="1">
    <citation type="submission" date="2016-11" db="EMBL/GenBank/DDBJ databases">
        <authorList>
            <person name="Jaros S."/>
            <person name="Januszkiewicz K."/>
            <person name="Wedrychowicz H."/>
        </authorList>
    </citation>
    <scope>NUCLEOTIDE SEQUENCE [LARGE SCALE GENOMIC DNA]</scope>
    <source>
        <strain evidence="2 3">DSM 28715</strain>
    </source>
</reference>
<dbReference type="EMBL" id="FQXB01000005">
    <property type="protein sequence ID" value="SHH32517.1"/>
    <property type="molecule type" value="Genomic_DNA"/>
</dbReference>
<keyword evidence="2" id="KW-0808">Transferase</keyword>
<comment type="similarity">
    <text evidence="1">Belongs to the ROK (NagC/XylR) family.</text>
</comment>
<organism evidence="2 3">
    <name type="scientific">Cognatiyoonia sediminum</name>
    <dbReference type="NCBI Taxonomy" id="1508389"/>
    <lineage>
        <taxon>Bacteria</taxon>
        <taxon>Pseudomonadati</taxon>
        <taxon>Pseudomonadota</taxon>
        <taxon>Alphaproteobacteria</taxon>
        <taxon>Rhodobacterales</taxon>
        <taxon>Paracoccaceae</taxon>
        <taxon>Cognatiyoonia</taxon>
    </lineage>
</organism>
<evidence type="ECO:0000256" key="1">
    <source>
        <dbReference type="ARBA" id="ARBA00006479"/>
    </source>
</evidence>
<accession>A0A1M5S1Q7</accession>
<evidence type="ECO:0000313" key="2">
    <source>
        <dbReference type="EMBL" id="SHH32517.1"/>
    </source>
</evidence>
<dbReference type="Pfam" id="PF00480">
    <property type="entry name" value="ROK"/>
    <property type="match status" value="1"/>
</dbReference>
<dbReference type="Gene3D" id="1.10.10.10">
    <property type="entry name" value="Winged helix-like DNA-binding domain superfamily/Winged helix DNA-binding domain"/>
    <property type="match status" value="1"/>
</dbReference>
<dbReference type="AlphaFoldDB" id="A0A1M5S1Q7"/>
<dbReference type="RefSeq" id="WP_207548159.1">
    <property type="nucleotide sequence ID" value="NZ_FQXB01000005.1"/>
</dbReference>
<dbReference type="InterPro" id="IPR000600">
    <property type="entry name" value="ROK"/>
</dbReference>
<dbReference type="GO" id="GO:0016301">
    <property type="term" value="F:kinase activity"/>
    <property type="evidence" value="ECO:0007669"/>
    <property type="project" value="UniProtKB-KW"/>
</dbReference>
<gene>
    <name evidence="2" type="ORF">SAMN05444003_2815</name>
</gene>
<dbReference type="STRING" id="1508389.SAMN05444003_2815"/>
<dbReference type="Gene3D" id="3.30.420.40">
    <property type="match status" value="2"/>
</dbReference>
<evidence type="ECO:0000313" key="3">
    <source>
        <dbReference type="Proteomes" id="UP000184074"/>
    </source>
</evidence>
<dbReference type="PANTHER" id="PTHR18964:SF149">
    <property type="entry name" value="BIFUNCTIONAL UDP-N-ACETYLGLUCOSAMINE 2-EPIMERASE_N-ACETYLMANNOSAMINE KINASE"/>
    <property type="match status" value="1"/>
</dbReference>
<dbReference type="PANTHER" id="PTHR18964">
    <property type="entry name" value="ROK (REPRESSOR, ORF, KINASE) FAMILY"/>
    <property type="match status" value="1"/>
</dbReference>
<name>A0A1M5S1Q7_9RHOB</name>
<protein>
    <submittedName>
        <fullName evidence="2">Sugar kinase of the NBD/HSP70 family, may contain an N-terminal HTH domain</fullName>
    </submittedName>
</protein>
<dbReference type="SUPFAM" id="SSF53067">
    <property type="entry name" value="Actin-like ATPase domain"/>
    <property type="match status" value="1"/>
</dbReference>
<sequence>MNSAYTDDLLAPASGCGPLLEGGRRAGRPLRQQVFEYVRSHGQAARSDIAKSLDISAGSATTITADLIAEGLLHEVEGPAREQGRGRPRVALEVVSQAGYAIGVKLGFDAHTAVLVDFNGNVLADAKLPSKDQRRSTQELLDEVDELIGKLLSEYTVELKDVRAIGVGLPGIVEHSSGQVIWSSILHDRNQDLGIMLKDRYGVTIALDNDANMLTLAELWFGAGRSMSDFAVVTIESGVGMGLVLGNEIYRGAHGLGLELGHTKVQLDGALCRCGQRGCLEAYLADYALNREAGAALGHLLERSIGPEETLNLLFDQAKQGHEAAQTIFRRAGRFLSAGLSNVIQLFDPALIILSGSQMKYDYLYANEVIEDVAQLTLNNGRKPCKVEIHAWDDLVWARGASALALSKVTDATVGRDLNP</sequence>
<keyword evidence="3" id="KW-1185">Reference proteome</keyword>